<feature type="compositionally biased region" description="Basic and acidic residues" evidence="1">
    <location>
        <begin position="1082"/>
        <end position="1092"/>
    </location>
</feature>
<reference evidence="4 5" key="1">
    <citation type="journal article" date="2011" name="Proc. Natl. Acad. Sci. U.S.A.">
        <title>Genome and transcriptome analyses of the mountain pine beetle-fungal symbiont Grosmannia clavigera, a lodgepole pine pathogen.</title>
        <authorList>
            <person name="DiGuistini S."/>
            <person name="Wang Y."/>
            <person name="Liao N.Y."/>
            <person name="Taylor G."/>
            <person name="Tanguay P."/>
            <person name="Feau N."/>
            <person name="Henrissat B."/>
            <person name="Chan S.K."/>
            <person name="Hesse-Orce U."/>
            <person name="Alamouti S.M."/>
            <person name="Tsui C.K.M."/>
            <person name="Docking R.T."/>
            <person name="Levasseur A."/>
            <person name="Haridas S."/>
            <person name="Robertson G."/>
            <person name="Birol I."/>
            <person name="Holt R.A."/>
            <person name="Marra M.A."/>
            <person name="Hamelin R.C."/>
            <person name="Hirst M."/>
            <person name="Jones S.J.M."/>
            <person name="Bohlmann J."/>
            <person name="Breuil C."/>
        </authorList>
    </citation>
    <scope>NUCLEOTIDE SEQUENCE [LARGE SCALE GENOMIC DNA]</scope>
    <source>
        <strain evidence="5">kw1407 / UAMH 11150</strain>
    </source>
</reference>
<feature type="region of interest" description="Disordered" evidence="1">
    <location>
        <begin position="1066"/>
        <end position="1092"/>
    </location>
</feature>
<dbReference type="Pfam" id="PF11817">
    <property type="entry name" value="Foie-gras_1"/>
    <property type="match status" value="1"/>
</dbReference>
<dbReference type="STRING" id="655863.F0XFY1"/>
<evidence type="ECO:0000259" key="2">
    <source>
        <dbReference type="Pfam" id="PF07919"/>
    </source>
</evidence>
<feature type="compositionally biased region" description="Polar residues" evidence="1">
    <location>
        <begin position="295"/>
        <end position="304"/>
    </location>
</feature>
<evidence type="ECO:0000259" key="3">
    <source>
        <dbReference type="Pfam" id="PF11817"/>
    </source>
</evidence>
<feature type="domain" description="Gryzun putative trafficking through Golgi" evidence="2">
    <location>
        <begin position="675"/>
        <end position="1346"/>
    </location>
</feature>
<dbReference type="EMBL" id="GL629767">
    <property type="protein sequence ID" value="EFX03402.1"/>
    <property type="molecule type" value="Genomic_DNA"/>
</dbReference>
<protein>
    <recommendedName>
        <fullName evidence="6">Trafficking protein particle complex subunit 11 domain-containing protein</fullName>
    </recommendedName>
</protein>
<organism evidence="5">
    <name type="scientific">Grosmannia clavigera (strain kw1407 / UAMH 11150)</name>
    <name type="common">Blue stain fungus</name>
    <name type="synonym">Graphiocladiella clavigera</name>
    <dbReference type="NCBI Taxonomy" id="655863"/>
    <lineage>
        <taxon>Eukaryota</taxon>
        <taxon>Fungi</taxon>
        <taxon>Dikarya</taxon>
        <taxon>Ascomycota</taxon>
        <taxon>Pezizomycotina</taxon>
        <taxon>Sordariomycetes</taxon>
        <taxon>Sordariomycetidae</taxon>
        <taxon>Ophiostomatales</taxon>
        <taxon>Ophiostomataceae</taxon>
        <taxon>Leptographium</taxon>
    </lineage>
</organism>
<name>F0XFY1_GROCL</name>
<dbReference type="eggNOG" id="ENOG502QV3F">
    <property type="taxonomic scope" value="Eukaryota"/>
</dbReference>
<evidence type="ECO:0008006" key="6">
    <source>
        <dbReference type="Google" id="ProtNLM"/>
    </source>
</evidence>
<dbReference type="OrthoDB" id="6278596at2759"/>
<feature type="region of interest" description="Disordered" evidence="1">
    <location>
        <begin position="280"/>
        <end position="304"/>
    </location>
</feature>
<dbReference type="RefSeq" id="XP_014172884.1">
    <property type="nucleotide sequence ID" value="XM_014317409.1"/>
</dbReference>
<dbReference type="Proteomes" id="UP000007796">
    <property type="component" value="Unassembled WGS sequence"/>
</dbReference>
<evidence type="ECO:0000313" key="4">
    <source>
        <dbReference type="EMBL" id="EFX03402.1"/>
    </source>
</evidence>
<feature type="domain" description="Trafficking protein particle complex subunit 11" evidence="3">
    <location>
        <begin position="355"/>
        <end position="627"/>
    </location>
</feature>
<dbReference type="InterPro" id="IPR021773">
    <property type="entry name" value="TPC11"/>
</dbReference>
<evidence type="ECO:0000313" key="5">
    <source>
        <dbReference type="Proteomes" id="UP000007796"/>
    </source>
</evidence>
<keyword evidence="5" id="KW-1185">Reference proteome</keyword>
<dbReference type="PANTHER" id="PTHR14374">
    <property type="entry name" value="FOIE GRAS"/>
    <property type="match status" value="1"/>
</dbReference>
<proteinExistence type="predicted"/>
<dbReference type="HOGENOM" id="CLU_003572_1_0_1"/>
<dbReference type="PANTHER" id="PTHR14374:SF0">
    <property type="entry name" value="TRAFFICKING PROTEIN PARTICLE COMPLEX SUBUNIT 11"/>
    <property type="match status" value="1"/>
</dbReference>
<sequence length="1349" mass="146071">MDEYPAYSLDRNVPLLVTIGLPAGDEEEEDERWLVGEDMREQATVLRSTMPILDGELATKLRRYLTVQDPAVAPWRGRAHPPRYQFRVRTAGRKYMLPPRRSELPENFEPGPGQVVLHSPFSPLSPSCRLYADGIMNVAWIQKHQALVPSAFLLCYTLSSAEAGTTVQHQHDGQIQADITAFKAAVTQSGYRSRVAVVVLADEQSTGPGFGSAGAAADGAALVQERLEHIRRGSGVDAKLFFALSAEASGEELGRVAENMLTTMGLQALEYYRELSRHVRKKRGRGSAPQPSVPPTNGTSQTLSLPGWHIRYDFKAAVLAEFRQELDGAVRALDAAYATLLGPDVLDAIPSWSRRWNEARWLADTIAVRSLRCLLVMGQHSTAVSRWGVHRDRMCDLVETRGRGTANYGFAAWEARWALVMAGLVESTVPMLSVMGSPGSGLPLVRLPPEKGMGATAVERLPPWQRLHHSGYWHRIAAGHLYRRRALARAIPKDDRRPPGMSPASKVARLAFAYDDYMCPPPHDEFAATDHGAMVVTCLEASRAAFVQHKQMRMAAEVALECGRELVTAGRWAEAVALLGPLWTAAQYRNEGWLGAGEELAWLLRVAAAALGRADLLVSIHWELLDRSYGQRPQSQRQDGQDGQDEPYDVARTMDDVELVQKVQTVAAVRLGQPSPSFLSATFAFQTGEGKAGHTMTAQLALHSNAQPGSVAVVLDAVRVRFEGAGGDGTTIKPLLLRHDGKARPPAGSGTVFLTVVPLEEEAVEGGGEDEESDDSEDDEDKMQLCGLADLTLRPQSTVVFQVAIPLREAGDARAVSAELHYSCARYSLRQAVPFSTGLAGRLKAAWLLSPEASVLVPRPDCQAVHVLPRPPKLAIELVQAGGRAVSQVALAQVTPSTAAATAASTVTATTTTATTASAVVPFYTNEPVEVVFDLVNGEETGADVHLDAVLYGGSALAGFTLRVDGDEIDTALPHGGNGNGDGEAALRSVPLGVVAAGRRVHVSVHVTPIVLAASVDVALRAVYHLVDDPATPITQALSVRLAVTNPFEANYDLVPRRHPAAWPSLFDHEGIVGGDDETSEKDERDGEDEKAQLLPPHGLAQAWTLVTRYASFATDELRIVGLDMTVQPVAGVTCRSTRREQLRTDASSDSTQTCMHVMQPQEAAEAQFDLDVRRASLEQRDPVSLDVSLAIRWQRVGGEDDTAVSPVNVTTLPVPRLGIFGTEPRVLASVSYGSSSNNSENNKKNSLASLITLTITIENASGHFLTFGLTMEPSDEFAFAGAKLTTVHVLPVSRRTATYRLLPLVHGAWIRPTLVVRDKYFQKVLRILPTEGLKADKEGILVWVPGEE</sequence>
<gene>
    <name evidence="4" type="ORF">CMQ_5452</name>
</gene>
<dbReference type="InterPro" id="IPR012880">
    <property type="entry name" value="Gryzun"/>
</dbReference>
<accession>F0XFY1</accession>
<dbReference type="Pfam" id="PF07919">
    <property type="entry name" value="Gryzun"/>
    <property type="match status" value="1"/>
</dbReference>
<dbReference type="GeneID" id="25978776"/>
<dbReference type="InParanoid" id="F0XFY1"/>
<evidence type="ECO:0000256" key="1">
    <source>
        <dbReference type="SAM" id="MobiDB-lite"/>
    </source>
</evidence>